<dbReference type="PIRSF" id="PIRSF028177">
    <property type="entry name" value="Polyketide_synth_Omtfrase_TcmP"/>
    <property type="match status" value="1"/>
</dbReference>
<comment type="caution">
    <text evidence="3">The sequence shown here is derived from an EMBL/GenBank/DDBJ whole genome shotgun (WGS) entry which is preliminary data.</text>
</comment>
<accession>A0A3A8IKX0</accession>
<sequence>MTERYYVPNLTGIPETMLWTLHNRAGEAKRADGILRDSDVVRIYDAIQYDFVRSFGQADSSHAVRAVETDRVLRQWLSAHPDGFVVSLGEGLETQAQRLDNGRLRWLSVDLPEAVAIRERFLPPTERLRHFAGSALDRSWMDAVDASQGVFIIAQGLFMYFEEEEVRRLIVDIAERFPGAELLFDTIPRWFSRKTLTGLKRTPAYRVPPMPWGINLDELAPTLKRWHPRVKHVTRVPFMFPRGLQRIVYNNVNRLPWLKHKTPAIVHVRIAHAPAPSDA</sequence>
<evidence type="ECO:0000313" key="4">
    <source>
        <dbReference type="Proteomes" id="UP000268094"/>
    </source>
</evidence>
<name>A0A3A8IKX0_9BACT</name>
<evidence type="ECO:0000256" key="1">
    <source>
        <dbReference type="ARBA" id="ARBA00022603"/>
    </source>
</evidence>
<keyword evidence="1 3" id="KW-0489">Methyltransferase</keyword>
<protein>
    <submittedName>
        <fullName evidence="3">Class I SAM-dependent methyltransferase</fullName>
    </submittedName>
</protein>
<organism evidence="3 4">
    <name type="scientific">Corallococcus terminator</name>
    <dbReference type="NCBI Taxonomy" id="2316733"/>
    <lineage>
        <taxon>Bacteria</taxon>
        <taxon>Pseudomonadati</taxon>
        <taxon>Myxococcota</taxon>
        <taxon>Myxococcia</taxon>
        <taxon>Myxococcales</taxon>
        <taxon>Cystobacterineae</taxon>
        <taxon>Myxococcaceae</taxon>
        <taxon>Corallococcus</taxon>
    </lineage>
</organism>
<gene>
    <name evidence="3" type="ORF">D7V88_22710</name>
</gene>
<dbReference type="Proteomes" id="UP000268094">
    <property type="component" value="Unassembled WGS sequence"/>
</dbReference>
<dbReference type="SUPFAM" id="SSF53335">
    <property type="entry name" value="S-adenosyl-L-methionine-dependent methyltransferases"/>
    <property type="match status" value="1"/>
</dbReference>
<dbReference type="PANTHER" id="PTHR43619:SF2">
    <property type="entry name" value="S-ADENOSYL-L-METHIONINE-DEPENDENT METHYLTRANSFERASES SUPERFAMILY PROTEIN"/>
    <property type="match status" value="1"/>
</dbReference>
<dbReference type="InterPro" id="IPR016874">
    <property type="entry name" value="TcmP-like"/>
</dbReference>
<dbReference type="GO" id="GO:0032259">
    <property type="term" value="P:methylation"/>
    <property type="evidence" value="ECO:0007669"/>
    <property type="project" value="UniProtKB-KW"/>
</dbReference>
<dbReference type="Gene3D" id="3.40.50.150">
    <property type="entry name" value="Vaccinia Virus protein VP39"/>
    <property type="match status" value="1"/>
</dbReference>
<keyword evidence="2 3" id="KW-0808">Transferase</keyword>
<dbReference type="EMBL" id="RAVZ01000164">
    <property type="protein sequence ID" value="RKG84099.1"/>
    <property type="molecule type" value="Genomic_DNA"/>
</dbReference>
<dbReference type="PANTHER" id="PTHR43619">
    <property type="entry name" value="S-ADENOSYL-L-METHIONINE-DEPENDENT METHYLTRANSFERASE YKTD-RELATED"/>
    <property type="match status" value="1"/>
</dbReference>
<dbReference type="RefSeq" id="WP_120542744.1">
    <property type="nucleotide sequence ID" value="NZ_RAVZ01000164.1"/>
</dbReference>
<proteinExistence type="predicted"/>
<dbReference type="AlphaFoldDB" id="A0A3A8IKX0"/>
<dbReference type="Pfam" id="PF04072">
    <property type="entry name" value="LCM"/>
    <property type="match status" value="1"/>
</dbReference>
<reference evidence="4" key="1">
    <citation type="submission" date="2018-09" db="EMBL/GenBank/DDBJ databases">
        <authorList>
            <person name="Livingstone P.G."/>
            <person name="Whitworth D.E."/>
        </authorList>
    </citation>
    <scope>NUCLEOTIDE SEQUENCE [LARGE SCALE GENOMIC DNA]</scope>
    <source>
        <strain evidence="4">CA054A</strain>
    </source>
</reference>
<dbReference type="OrthoDB" id="9800233at2"/>
<dbReference type="InterPro" id="IPR029063">
    <property type="entry name" value="SAM-dependent_MTases_sf"/>
</dbReference>
<dbReference type="InterPro" id="IPR007213">
    <property type="entry name" value="Ppm1/Ppm2/Tcmp"/>
</dbReference>
<evidence type="ECO:0000313" key="3">
    <source>
        <dbReference type="EMBL" id="RKG84099.1"/>
    </source>
</evidence>
<keyword evidence="4" id="KW-1185">Reference proteome</keyword>
<dbReference type="GO" id="GO:0008168">
    <property type="term" value="F:methyltransferase activity"/>
    <property type="evidence" value="ECO:0007669"/>
    <property type="project" value="UniProtKB-KW"/>
</dbReference>
<evidence type="ECO:0000256" key="2">
    <source>
        <dbReference type="ARBA" id="ARBA00022679"/>
    </source>
</evidence>